<feature type="region of interest" description="Disordered" evidence="1">
    <location>
        <begin position="1"/>
        <end position="56"/>
    </location>
</feature>
<evidence type="ECO:0000313" key="2">
    <source>
        <dbReference type="EMBL" id="KAH8988900.1"/>
    </source>
</evidence>
<feature type="compositionally biased region" description="Polar residues" evidence="1">
    <location>
        <begin position="203"/>
        <end position="224"/>
    </location>
</feature>
<feature type="region of interest" description="Disordered" evidence="1">
    <location>
        <begin position="303"/>
        <end position="344"/>
    </location>
</feature>
<feature type="compositionally biased region" description="Low complexity" evidence="1">
    <location>
        <begin position="192"/>
        <end position="202"/>
    </location>
</feature>
<gene>
    <name evidence="2" type="ORF">EDB92DRAFT_989601</name>
</gene>
<organism evidence="2 3">
    <name type="scientific">Lactarius akahatsu</name>
    <dbReference type="NCBI Taxonomy" id="416441"/>
    <lineage>
        <taxon>Eukaryota</taxon>
        <taxon>Fungi</taxon>
        <taxon>Dikarya</taxon>
        <taxon>Basidiomycota</taxon>
        <taxon>Agaricomycotina</taxon>
        <taxon>Agaricomycetes</taxon>
        <taxon>Russulales</taxon>
        <taxon>Russulaceae</taxon>
        <taxon>Lactarius</taxon>
    </lineage>
</organism>
<sequence>MPKKKKTQQKPLDRGFAVTSIPKKAPASAVEQGDVKGEEPSTVGTPDAQDAQHREPVEDEVLNAEERSLQDIVDKLQEKTEKEIVRTVKAIETERRFSDTFPLLDLDGGIVDEILALARDSQHRKANISDHTALSRLGITYGVLRRLGYPEEIVERCLQSINGVDLEEAHEWLFMYCSDEELQPHALHAESKVSTPKPKSTSAVPTPTLSGSAQSSLPAQTPSSTRLAEFLDDEPNALYAKLRLELDKRTHTPSGDSEESFIEELRSRLNAVKSHYLFDQRDADAHYIPERQKLDKAFLQARLRGDPGPDVSKTSKPSRPDTQPLFHPPKEARGEPTDLLDSNEQEDGGLFEILDDMPSTDVSETGVTVRVRDMPLPKGKFERTSKAFLQAAVNKLDSFAVTTYHPLSSVGRAKRASLSIRWGSEKISEWTMTDVACHDMTQAEQYIATVALHALTFPASVGFASGNSAAGSGPTFFRLLPPAYRELWDELEAARKSSDDAYE</sequence>
<dbReference type="EMBL" id="JAKELL010000040">
    <property type="protein sequence ID" value="KAH8988900.1"/>
    <property type="molecule type" value="Genomic_DNA"/>
</dbReference>
<reference evidence="2" key="1">
    <citation type="submission" date="2022-01" db="EMBL/GenBank/DDBJ databases">
        <title>Comparative genomics reveals a dynamic genome evolution in the ectomycorrhizal milk-cap (Lactarius) mushrooms.</title>
        <authorList>
            <consortium name="DOE Joint Genome Institute"/>
            <person name="Lebreton A."/>
            <person name="Tang N."/>
            <person name="Kuo A."/>
            <person name="LaButti K."/>
            <person name="Drula E."/>
            <person name="Barry K."/>
            <person name="Clum A."/>
            <person name="Lipzen A."/>
            <person name="Mousain D."/>
            <person name="Ng V."/>
            <person name="Wang R."/>
            <person name="Wang X."/>
            <person name="Dai Y."/>
            <person name="Henrissat B."/>
            <person name="Grigoriev I.V."/>
            <person name="Guerin-Laguette A."/>
            <person name="Yu F."/>
            <person name="Martin F.M."/>
        </authorList>
    </citation>
    <scope>NUCLEOTIDE SEQUENCE</scope>
    <source>
        <strain evidence="2">QP</strain>
    </source>
</reference>
<dbReference type="AlphaFoldDB" id="A0AAD4QCE9"/>
<comment type="caution">
    <text evidence="2">The sequence shown here is derived from an EMBL/GenBank/DDBJ whole genome shotgun (WGS) entry which is preliminary data.</text>
</comment>
<evidence type="ECO:0008006" key="4">
    <source>
        <dbReference type="Google" id="ProtNLM"/>
    </source>
</evidence>
<evidence type="ECO:0000256" key="1">
    <source>
        <dbReference type="SAM" id="MobiDB-lite"/>
    </source>
</evidence>
<keyword evidence="3" id="KW-1185">Reference proteome</keyword>
<dbReference type="Proteomes" id="UP001201163">
    <property type="component" value="Unassembled WGS sequence"/>
</dbReference>
<accession>A0AAD4QCE9</accession>
<name>A0AAD4QCE9_9AGAM</name>
<proteinExistence type="predicted"/>
<feature type="compositionally biased region" description="Polar residues" evidence="1">
    <location>
        <begin position="312"/>
        <end position="321"/>
    </location>
</feature>
<protein>
    <recommendedName>
        <fullName evidence="4">UBA domain-containing protein</fullName>
    </recommendedName>
</protein>
<feature type="region of interest" description="Disordered" evidence="1">
    <location>
        <begin position="189"/>
        <end position="224"/>
    </location>
</feature>
<evidence type="ECO:0000313" key="3">
    <source>
        <dbReference type="Proteomes" id="UP001201163"/>
    </source>
</evidence>